<sequence>MSLIDLKLDTNTIRQLFPEGTEIRSALQQSVIQNIVKEMVLKDSDNKIRKAVSQEIELLGARVPSVKAAVETELKAFFTKRGWNNYDSTFELDTAMRKEATEVAQNIIQNKITKCIEEAAKKLENRIEETLQMTEQRWERMIVSHINNHFGDMLDKAIAERIAAAFPEVKK</sequence>
<protein>
    <submittedName>
        <fullName evidence="1">Uncharacterized protein</fullName>
    </submittedName>
</protein>
<reference evidence="1 2" key="1">
    <citation type="submission" date="2019-04" db="EMBL/GenBank/DDBJ databases">
        <authorList>
            <person name="Anderson K.J."/>
            <person name="Thurgood T.L."/>
            <person name="Sharma R."/>
            <person name="Arens D.K."/>
            <person name="Kruger J.L."/>
            <person name="Thompson D.W."/>
            <person name="Casjens S."/>
            <person name="Grose J.H."/>
        </authorList>
    </citation>
    <scope>NUCLEOTIDE SEQUENCE [LARGE SCALE GENOMIC DNA]</scope>
</reference>
<dbReference type="EMBL" id="MN013084">
    <property type="protein sequence ID" value="QEG13120.1"/>
    <property type="molecule type" value="Genomic_DNA"/>
</dbReference>
<organism evidence="1 2">
    <name type="scientific">Klebsiella phage vB_KaeM_KaAlpha</name>
    <dbReference type="NCBI Taxonomy" id="2591367"/>
    <lineage>
        <taxon>Viruses</taxon>
        <taxon>Duplodnaviria</taxon>
        <taxon>Heunggongvirae</taxon>
        <taxon>Uroviricota</taxon>
        <taxon>Caudoviricetes</taxon>
        <taxon>Pantevenvirales</taxon>
        <taxon>Straboviridae</taxon>
        <taxon>Tevenvirinae</taxon>
        <taxon>Karamvirus</taxon>
        <taxon>Karamvirus pg7</taxon>
    </lineage>
</organism>
<gene>
    <name evidence="1" type="ORF">KAALPHA_83</name>
</gene>
<evidence type="ECO:0000313" key="1">
    <source>
        <dbReference type="EMBL" id="QEG13120.1"/>
    </source>
</evidence>
<name>A0A5B9NM26_9CAUD</name>
<accession>A0A5B9NM26</accession>
<dbReference type="Proteomes" id="UP000325316">
    <property type="component" value="Segment"/>
</dbReference>
<evidence type="ECO:0000313" key="2">
    <source>
        <dbReference type="Proteomes" id="UP000325316"/>
    </source>
</evidence>
<proteinExistence type="predicted"/>